<protein>
    <recommendedName>
        <fullName evidence="1">DUF7793 domain-containing protein</fullName>
    </recommendedName>
</protein>
<dbReference type="AlphaFoldDB" id="A0A4Y3WQQ2"/>
<proteinExistence type="predicted"/>
<sequence length="130" mass="14228">MSEAVNGPPEPDRLMEVRLDPLGIVRLTWSPGLQITDTLARRAMELVDLTNTDRERPLLVDMTGTAALTRGARMTFTRRCSASRIALLGRSPVDRVIANFALGVSSTPVPTRFFTSELAAVAWLRHGDPA</sequence>
<dbReference type="InterPro" id="IPR056695">
    <property type="entry name" value="DUF7793"/>
</dbReference>
<evidence type="ECO:0000259" key="1">
    <source>
        <dbReference type="Pfam" id="PF25056"/>
    </source>
</evidence>
<dbReference type="RefSeq" id="WP_218030077.1">
    <property type="nucleotide sequence ID" value="NZ_BAAARZ010000046.1"/>
</dbReference>
<comment type="caution">
    <text evidence="2">The sequence shown here is derived from an EMBL/GenBank/DDBJ whole genome shotgun (WGS) entry which is preliminary data.</text>
</comment>
<organism evidence="2 3">
    <name type="scientific">Pseudonocardia hydrocarbonoxydans</name>
    <dbReference type="NCBI Taxonomy" id="76726"/>
    <lineage>
        <taxon>Bacteria</taxon>
        <taxon>Bacillati</taxon>
        <taxon>Actinomycetota</taxon>
        <taxon>Actinomycetes</taxon>
        <taxon>Pseudonocardiales</taxon>
        <taxon>Pseudonocardiaceae</taxon>
        <taxon>Pseudonocardia</taxon>
    </lineage>
</organism>
<dbReference type="Gene3D" id="3.40.970.30">
    <property type="entry name" value="yp_829618.1 like domains"/>
    <property type="match status" value="1"/>
</dbReference>
<dbReference type="Gene3D" id="3.40.1680.10">
    <property type="entry name" value="yp_829618.1 domain like"/>
    <property type="match status" value="1"/>
</dbReference>
<name>A0A4Y3WQQ2_9PSEU</name>
<keyword evidence="3" id="KW-1185">Reference proteome</keyword>
<evidence type="ECO:0000313" key="2">
    <source>
        <dbReference type="EMBL" id="GEC19696.1"/>
    </source>
</evidence>
<accession>A0A4Y3WQQ2</accession>
<dbReference type="EMBL" id="BJNG01000015">
    <property type="protein sequence ID" value="GEC19696.1"/>
    <property type="molecule type" value="Genomic_DNA"/>
</dbReference>
<feature type="domain" description="DUF7793" evidence="1">
    <location>
        <begin position="23"/>
        <end position="125"/>
    </location>
</feature>
<gene>
    <name evidence="2" type="ORF">PHY01_19790</name>
</gene>
<dbReference type="Pfam" id="PF25056">
    <property type="entry name" value="DUF7793"/>
    <property type="match status" value="1"/>
</dbReference>
<dbReference type="Proteomes" id="UP000320338">
    <property type="component" value="Unassembled WGS sequence"/>
</dbReference>
<evidence type="ECO:0000313" key="3">
    <source>
        <dbReference type="Proteomes" id="UP000320338"/>
    </source>
</evidence>
<reference evidence="2 3" key="1">
    <citation type="submission" date="2019-06" db="EMBL/GenBank/DDBJ databases">
        <title>Whole genome shotgun sequence of Pseudonocardia hydrocarbonoxydans NBRC 14498.</title>
        <authorList>
            <person name="Hosoyama A."/>
            <person name="Uohara A."/>
            <person name="Ohji S."/>
            <person name="Ichikawa N."/>
        </authorList>
    </citation>
    <scope>NUCLEOTIDE SEQUENCE [LARGE SCALE GENOMIC DNA]</scope>
    <source>
        <strain evidence="2 3">NBRC 14498</strain>
    </source>
</reference>